<comment type="caution">
    <text evidence="1">The sequence shown here is derived from an EMBL/GenBank/DDBJ whole genome shotgun (WGS) entry which is preliminary data.</text>
</comment>
<accession>A0A6H9UNX7</accession>
<keyword evidence="2" id="KW-1185">Reference proteome</keyword>
<proteinExistence type="predicted"/>
<dbReference type="AlphaFoldDB" id="A0A6H9UNX7"/>
<reference evidence="1 2" key="1">
    <citation type="submission" date="2019-09" db="EMBL/GenBank/DDBJ databases">
        <title>Screening of Novel Bioactive Compounds from Soil-Associated.</title>
        <authorList>
            <person name="Zhao S."/>
        </authorList>
    </citation>
    <scope>NUCLEOTIDE SEQUENCE [LARGE SCALE GENOMIC DNA]</scope>
    <source>
        <strain evidence="1 2">HIT-DPA4</strain>
    </source>
</reference>
<sequence>MHMNGYTPQIGDLVWDEGARTVGRVMDRVGTYWQLKPLDGGREWDARGPLRPATAAQRLAAGVALANARSRGRPR</sequence>
<gene>
    <name evidence="1" type="ORF">F7R91_39835</name>
</gene>
<name>A0A6H9UNX7_9ACTN</name>
<organism evidence="1 2">
    <name type="scientific">Streptomyces luteolifulvus</name>
    <dbReference type="NCBI Taxonomy" id="2615112"/>
    <lineage>
        <taxon>Bacteria</taxon>
        <taxon>Bacillati</taxon>
        <taxon>Actinomycetota</taxon>
        <taxon>Actinomycetes</taxon>
        <taxon>Kitasatosporales</taxon>
        <taxon>Streptomycetaceae</taxon>
        <taxon>Streptomyces</taxon>
    </lineage>
</organism>
<evidence type="ECO:0000313" key="1">
    <source>
        <dbReference type="EMBL" id="KAB1139501.1"/>
    </source>
</evidence>
<dbReference type="EMBL" id="VZRB01000060">
    <property type="protein sequence ID" value="KAB1139501.1"/>
    <property type="molecule type" value="Genomic_DNA"/>
</dbReference>
<evidence type="ECO:0000313" key="2">
    <source>
        <dbReference type="Proteomes" id="UP000442707"/>
    </source>
</evidence>
<protein>
    <submittedName>
        <fullName evidence="1">Uncharacterized protein</fullName>
    </submittedName>
</protein>
<dbReference type="Proteomes" id="UP000442707">
    <property type="component" value="Unassembled WGS sequence"/>
</dbReference>